<feature type="coiled-coil region" evidence="1">
    <location>
        <begin position="66"/>
        <end position="93"/>
    </location>
</feature>
<sequence length="111" mass="12684">MGFWFWFFIYLGIALAALIIYAYVGFQLLNKLKSFEAPAAKLAELAAKLEKTSKAEVTVESPVAAMDQTEQAVSRRQKQIAKARKAKKEAKERRLVSRLKHLDIDESRLRK</sequence>
<proteinExistence type="predicted"/>
<evidence type="ECO:0000256" key="2">
    <source>
        <dbReference type="SAM" id="Phobius"/>
    </source>
</evidence>
<evidence type="ECO:0000313" key="3">
    <source>
        <dbReference type="EMBL" id="CAB4534965.1"/>
    </source>
</evidence>
<keyword evidence="2" id="KW-0472">Membrane</keyword>
<evidence type="ECO:0000313" key="4">
    <source>
        <dbReference type="EMBL" id="CAB4605063.1"/>
    </source>
</evidence>
<name>A0A6J6GYH9_9ZZZZ</name>
<keyword evidence="2" id="KW-1133">Transmembrane helix</keyword>
<feature type="transmembrane region" description="Helical" evidence="2">
    <location>
        <begin position="6"/>
        <end position="26"/>
    </location>
</feature>
<organism evidence="4">
    <name type="scientific">freshwater metagenome</name>
    <dbReference type="NCBI Taxonomy" id="449393"/>
    <lineage>
        <taxon>unclassified sequences</taxon>
        <taxon>metagenomes</taxon>
        <taxon>ecological metagenomes</taxon>
    </lineage>
</organism>
<dbReference type="EMBL" id="CAEZUW010000005">
    <property type="protein sequence ID" value="CAB4605063.1"/>
    <property type="molecule type" value="Genomic_DNA"/>
</dbReference>
<accession>A0A6J6GYH9</accession>
<evidence type="ECO:0000256" key="1">
    <source>
        <dbReference type="SAM" id="Coils"/>
    </source>
</evidence>
<dbReference type="AlphaFoldDB" id="A0A6J6GYH9"/>
<reference evidence="4" key="1">
    <citation type="submission" date="2020-05" db="EMBL/GenBank/DDBJ databases">
        <authorList>
            <person name="Chiriac C."/>
            <person name="Salcher M."/>
            <person name="Ghai R."/>
            <person name="Kavagutti S V."/>
        </authorList>
    </citation>
    <scope>NUCLEOTIDE SEQUENCE</scope>
</reference>
<protein>
    <submittedName>
        <fullName evidence="4">Unannotated protein</fullName>
    </submittedName>
</protein>
<gene>
    <name evidence="3" type="ORF">UFOPK1410_00387</name>
    <name evidence="4" type="ORF">UFOPK1855_00062</name>
</gene>
<dbReference type="EMBL" id="CAEZSH010000029">
    <property type="protein sequence ID" value="CAB4534965.1"/>
    <property type="molecule type" value="Genomic_DNA"/>
</dbReference>
<keyword evidence="1" id="KW-0175">Coiled coil</keyword>
<keyword evidence="2" id="KW-0812">Transmembrane</keyword>